<keyword evidence="1" id="KW-0808">Transferase</keyword>
<keyword evidence="4" id="KW-1185">Reference proteome</keyword>
<dbReference type="PROSITE" id="PS00584">
    <property type="entry name" value="PFKB_KINASES_2"/>
    <property type="match status" value="1"/>
</dbReference>
<dbReference type="AlphaFoldDB" id="A0A914ZDX5"/>
<evidence type="ECO:0000259" key="3">
    <source>
        <dbReference type="Pfam" id="PF00294"/>
    </source>
</evidence>
<dbReference type="InterPro" id="IPR011611">
    <property type="entry name" value="PfkB_dom"/>
</dbReference>
<dbReference type="WBParaSite" id="PSU_v2.g8479.t1">
    <property type="protein sequence ID" value="PSU_v2.g8479.t1"/>
    <property type="gene ID" value="PSU_v2.g8479"/>
</dbReference>
<dbReference type="InterPro" id="IPR052562">
    <property type="entry name" value="Ketohexokinase-related"/>
</dbReference>
<evidence type="ECO:0000256" key="1">
    <source>
        <dbReference type="ARBA" id="ARBA00022679"/>
    </source>
</evidence>
<accession>A0A914ZDX5</accession>
<sequence length="312" mass="34986">MNNKILCVGFCTIDVINYVNEEKLEDCKIDIIDERKCIGGNATNTANVLKQLGVDVDLCAVLANNDPEIEELLAGIKLKTDTCFYRHGTFPFSTIVVNEANGTRTIFHHSRNLPEIQAKDFETKFAETLGNYSWVHLEGRNYKNVEKIIKFIDNFKKANNRGDITVSIQFEFTPTTPCSEDLFKLANILFISKEFVIAKGWETAIEALNEMKERFEGLKNTTIICAWGKEGAYGIEPNSKKIEWTIGSPVKAVDTLGAGDCFIAGIIWAMNQKLNLLKCLQIGVFVESGKCEQIGVSNLNHLRKIKKFVDSS</sequence>
<evidence type="ECO:0000256" key="2">
    <source>
        <dbReference type="ARBA" id="ARBA00022777"/>
    </source>
</evidence>
<feature type="domain" description="Carbohydrate kinase PfkB" evidence="3">
    <location>
        <begin position="3"/>
        <end position="296"/>
    </location>
</feature>
<dbReference type="Proteomes" id="UP000887577">
    <property type="component" value="Unplaced"/>
</dbReference>
<organism evidence="4 5">
    <name type="scientific">Panagrolaimus superbus</name>
    <dbReference type="NCBI Taxonomy" id="310955"/>
    <lineage>
        <taxon>Eukaryota</taxon>
        <taxon>Metazoa</taxon>
        <taxon>Ecdysozoa</taxon>
        <taxon>Nematoda</taxon>
        <taxon>Chromadorea</taxon>
        <taxon>Rhabditida</taxon>
        <taxon>Tylenchina</taxon>
        <taxon>Panagrolaimomorpha</taxon>
        <taxon>Panagrolaimoidea</taxon>
        <taxon>Panagrolaimidae</taxon>
        <taxon>Panagrolaimus</taxon>
    </lineage>
</organism>
<dbReference type="InterPro" id="IPR002173">
    <property type="entry name" value="Carboh/pur_kinase_PfkB_CS"/>
</dbReference>
<name>A0A914ZDX5_9BILA</name>
<protein>
    <submittedName>
        <fullName evidence="5">Carbohydrate kinase PfkB domain-containing protein</fullName>
    </submittedName>
</protein>
<dbReference type="PANTHER" id="PTHR42774:SF3">
    <property type="entry name" value="KETOHEXOKINASE"/>
    <property type="match status" value="1"/>
</dbReference>
<dbReference type="GO" id="GO:0006796">
    <property type="term" value="P:phosphate-containing compound metabolic process"/>
    <property type="evidence" value="ECO:0007669"/>
    <property type="project" value="UniProtKB-ARBA"/>
</dbReference>
<reference evidence="5" key="1">
    <citation type="submission" date="2022-11" db="UniProtKB">
        <authorList>
            <consortium name="WormBaseParasite"/>
        </authorList>
    </citation>
    <scope>IDENTIFICATION</scope>
</reference>
<dbReference type="GO" id="GO:0016301">
    <property type="term" value="F:kinase activity"/>
    <property type="evidence" value="ECO:0007669"/>
    <property type="project" value="UniProtKB-KW"/>
</dbReference>
<proteinExistence type="predicted"/>
<evidence type="ECO:0000313" key="4">
    <source>
        <dbReference type="Proteomes" id="UP000887577"/>
    </source>
</evidence>
<dbReference type="PANTHER" id="PTHR42774">
    <property type="entry name" value="PHOSPHOTRANSFERASE SYSTEM TRANSPORT PROTEIN"/>
    <property type="match status" value="1"/>
</dbReference>
<dbReference type="Pfam" id="PF00294">
    <property type="entry name" value="PfkB"/>
    <property type="match status" value="1"/>
</dbReference>
<keyword evidence="2" id="KW-0418">Kinase</keyword>
<evidence type="ECO:0000313" key="5">
    <source>
        <dbReference type="WBParaSite" id="PSU_v2.g8479.t1"/>
    </source>
</evidence>
<dbReference type="InterPro" id="IPR029056">
    <property type="entry name" value="Ribokinase-like"/>
</dbReference>
<dbReference type="Gene3D" id="3.40.1190.20">
    <property type="match status" value="1"/>
</dbReference>
<dbReference type="SUPFAM" id="SSF53613">
    <property type="entry name" value="Ribokinase-like"/>
    <property type="match status" value="1"/>
</dbReference>